<dbReference type="InterPro" id="IPR002156">
    <property type="entry name" value="RNaseH_domain"/>
</dbReference>
<protein>
    <recommendedName>
        <fullName evidence="4">ribonuclease H</fullName>
        <ecNumber evidence="4">3.1.26.4</ecNumber>
    </recommendedName>
</protein>
<keyword evidence="9" id="KW-0460">Magnesium</keyword>
<dbReference type="GO" id="GO:0043137">
    <property type="term" value="P:DNA replication, removal of RNA primer"/>
    <property type="evidence" value="ECO:0007669"/>
    <property type="project" value="TreeGrafter"/>
</dbReference>
<comment type="similarity">
    <text evidence="3">Belongs to the RNase H family.</text>
</comment>
<evidence type="ECO:0000256" key="5">
    <source>
        <dbReference type="ARBA" id="ARBA00022722"/>
    </source>
</evidence>
<keyword evidence="6" id="KW-0479">Metal-binding</keyword>
<dbReference type="Proteomes" id="UP000758611">
    <property type="component" value="Unassembled WGS sequence"/>
</dbReference>
<dbReference type="InterPro" id="IPR050092">
    <property type="entry name" value="RNase_H"/>
</dbReference>
<dbReference type="InterPro" id="IPR036397">
    <property type="entry name" value="RNaseH_sf"/>
</dbReference>
<dbReference type="CDD" id="cd09277">
    <property type="entry name" value="RNase_HI_bacteria_like"/>
    <property type="match status" value="1"/>
</dbReference>
<comment type="caution">
    <text evidence="11">The sequence shown here is derived from an EMBL/GenBank/DDBJ whole genome shotgun (WGS) entry which is preliminary data.</text>
</comment>
<dbReference type="InterPro" id="IPR009027">
    <property type="entry name" value="Ribosomal_bL9/RNase_H1_N"/>
</dbReference>
<feature type="domain" description="RNase H type-1" evidence="10">
    <location>
        <begin position="66"/>
        <end position="203"/>
    </location>
</feature>
<gene>
    <name evidence="11" type="ORF">HXM94_06615</name>
</gene>
<evidence type="ECO:0000256" key="1">
    <source>
        <dbReference type="ARBA" id="ARBA00000077"/>
    </source>
</evidence>
<comment type="cofactor">
    <cofactor evidence="2">
        <name>Mg(2+)</name>
        <dbReference type="ChEBI" id="CHEBI:18420"/>
    </cofactor>
</comment>
<evidence type="ECO:0000256" key="4">
    <source>
        <dbReference type="ARBA" id="ARBA00012180"/>
    </source>
</evidence>
<dbReference type="InterPro" id="IPR037056">
    <property type="entry name" value="RNase_H1_N_sf"/>
</dbReference>
<dbReference type="RefSeq" id="WP_278478275.1">
    <property type="nucleotide sequence ID" value="NZ_JABZRE010000028.1"/>
</dbReference>
<proteinExistence type="inferred from homology"/>
<evidence type="ECO:0000256" key="6">
    <source>
        <dbReference type="ARBA" id="ARBA00022723"/>
    </source>
</evidence>
<reference evidence="11" key="1">
    <citation type="submission" date="2020-04" db="EMBL/GenBank/DDBJ databases">
        <title>Deep metagenomics examines the oral microbiome during advanced dental caries in children, revealing novel taxa and co-occurrences with host molecules.</title>
        <authorList>
            <person name="Baker J.L."/>
            <person name="Morton J.T."/>
            <person name="Dinis M."/>
            <person name="Alvarez R."/>
            <person name="Tran N.C."/>
            <person name="Knight R."/>
            <person name="Edlund A."/>
        </authorList>
    </citation>
    <scope>NUCLEOTIDE SEQUENCE</scope>
    <source>
        <strain evidence="11">JCVI_23_bin.11</strain>
    </source>
</reference>
<dbReference type="FunFam" id="3.40.970.10:FF:000001">
    <property type="entry name" value="Ribonuclease H1"/>
    <property type="match status" value="1"/>
</dbReference>
<organism evidence="11 12">
    <name type="scientific">Parvimonas micra</name>
    <dbReference type="NCBI Taxonomy" id="33033"/>
    <lineage>
        <taxon>Bacteria</taxon>
        <taxon>Bacillati</taxon>
        <taxon>Bacillota</taxon>
        <taxon>Tissierellia</taxon>
        <taxon>Tissierellales</taxon>
        <taxon>Peptoniphilaceae</taxon>
        <taxon>Parvimonas</taxon>
    </lineage>
</organism>
<evidence type="ECO:0000259" key="10">
    <source>
        <dbReference type="PROSITE" id="PS50879"/>
    </source>
</evidence>
<dbReference type="GO" id="GO:0004523">
    <property type="term" value="F:RNA-DNA hybrid ribonuclease activity"/>
    <property type="evidence" value="ECO:0007669"/>
    <property type="project" value="UniProtKB-EC"/>
</dbReference>
<dbReference type="EMBL" id="JABZRE010000028">
    <property type="protein sequence ID" value="MBF1307432.1"/>
    <property type="molecule type" value="Genomic_DNA"/>
</dbReference>
<dbReference type="SUPFAM" id="SSF53098">
    <property type="entry name" value="Ribonuclease H-like"/>
    <property type="match status" value="1"/>
</dbReference>
<evidence type="ECO:0000256" key="3">
    <source>
        <dbReference type="ARBA" id="ARBA00005300"/>
    </source>
</evidence>
<dbReference type="GO" id="GO:0046872">
    <property type="term" value="F:metal ion binding"/>
    <property type="evidence" value="ECO:0007669"/>
    <property type="project" value="UniProtKB-KW"/>
</dbReference>
<dbReference type="PANTHER" id="PTHR10642:SF26">
    <property type="entry name" value="RIBONUCLEASE H1"/>
    <property type="match status" value="1"/>
</dbReference>
<dbReference type="InterPro" id="IPR011320">
    <property type="entry name" value="RNase_H1_N"/>
</dbReference>
<sequence>MAKKYYAVKVGKSVGIYNNWEDCKKQVTGFSGAIYKSFPTFEEAKEYLNNESNEIESKNITFEDVADDEILAYVDGSYKKDTLEYGYGVVLILKDDIIELFGKGENPEVAKSRNVTGELFGSIRAISEAIKLRKKKIIVFHDYQGISSWANGEWKCNLPLTIGYRDKIKEFRKEIEILFVKVKAHSNDKYNDLADHLAKKSLGIEK</sequence>
<dbReference type="GO" id="GO:0003676">
    <property type="term" value="F:nucleic acid binding"/>
    <property type="evidence" value="ECO:0007669"/>
    <property type="project" value="InterPro"/>
</dbReference>
<evidence type="ECO:0000313" key="12">
    <source>
        <dbReference type="Proteomes" id="UP000758611"/>
    </source>
</evidence>
<dbReference type="Pfam" id="PF00075">
    <property type="entry name" value="RNase_H"/>
    <property type="match status" value="1"/>
</dbReference>
<dbReference type="PROSITE" id="PS50879">
    <property type="entry name" value="RNASE_H_1"/>
    <property type="match status" value="1"/>
</dbReference>
<dbReference type="Gene3D" id="3.40.970.10">
    <property type="entry name" value="Ribonuclease H1, N-terminal domain"/>
    <property type="match status" value="1"/>
</dbReference>
<keyword evidence="8" id="KW-0378">Hydrolase</keyword>
<evidence type="ECO:0000256" key="7">
    <source>
        <dbReference type="ARBA" id="ARBA00022759"/>
    </source>
</evidence>
<evidence type="ECO:0000256" key="9">
    <source>
        <dbReference type="ARBA" id="ARBA00022842"/>
    </source>
</evidence>
<dbReference type="Gene3D" id="3.30.420.10">
    <property type="entry name" value="Ribonuclease H-like superfamily/Ribonuclease H"/>
    <property type="match status" value="1"/>
</dbReference>
<dbReference type="Pfam" id="PF01693">
    <property type="entry name" value="Cauli_VI"/>
    <property type="match status" value="1"/>
</dbReference>
<evidence type="ECO:0000313" key="11">
    <source>
        <dbReference type="EMBL" id="MBF1307432.1"/>
    </source>
</evidence>
<dbReference type="AlphaFoldDB" id="A0A930H465"/>
<dbReference type="EC" id="3.1.26.4" evidence="4"/>
<keyword evidence="5" id="KW-0540">Nuclease</keyword>
<comment type="catalytic activity">
    <reaction evidence="1">
        <text>Endonucleolytic cleavage to 5'-phosphomonoester.</text>
        <dbReference type="EC" id="3.1.26.4"/>
    </reaction>
</comment>
<accession>A0A930H465</accession>
<dbReference type="InterPro" id="IPR012337">
    <property type="entry name" value="RNaseH-like_sf"/>
</dbReference>
<evidence type="ECO:0000256" key="2">
    <source>
        <dbReference type="ARBA" id="ARBA00001946"/>
    </source>
</evidence>
<dbReference type="PANTHER" id="PTHR10642">
    <property type="entry name" value="RIBONUCLEASE H1"/>
    <property type="match status" value="1"/>
</dbReference>
<name>A0A930H465_9FIRM</name>
<keyword evidence="7" id="KW-0255">Endonuclease</keyword>
<dbReference type="SUPFAM" id="SSF55658">
    <property type="entry name" value="L9 N-domain-like"/>
    <property type="match status" value="1"/>
</dbReference>
<evidence type="ECO:0000256" key="8">
    <source>
        <dbReference type="ARBA" id="ARBA00022801"/>
    </source>
</evidence>